<keyword evidence="4" id="KW-0560">Oxidoreductase</keyword>
<reference evidence="6 7" key="1">
    <citation type="submission" date="2024-09" db="EMBL/GenBank/DDBJ databases">
        <title>Rethinking Asexuality: The Enigmatic Case of Functional Sexual Genes in Lepraria (Stereocaulaceae).</title>
        <authorList>
            <person name="Doellman M."/>
            <person name="Sun Y."/>
            <person name="Barcenas-Pena A."/>
            <person name="Lumbsch H.T."/>
            <person name="Grewe F."/>
        </authorList>
    </citation>
    <scope>NUCLEOTIDE SEQUENCE [LARGE SCALE GENOMIC DNA]</scope>
    <source>
        <strain evidence="6 7">Grewe 0041</strain>
    </source>
</reference>
<keyword evidence="7" id="KW-1185">Reference proteome</keyword>
<dbReference type="SUPFAM" id="SSF140959">
    <property type="entry name" value="Indolic compounds 2,3-dioxygenase-like"/>
    <property type="match status" value="1"/>
</dbReference>
<dbReference type="PANTHER" id="PTHR28657">
    <property type="entry name" value="INDOLEAMINE 2,3-DIOXYGENASE"/>
    <property type="match status" value="1"/>
</dbReference>
<evidence type="ECO:0000256" key="5">
    <source>
        <dbReference type="SAM" id="MobiDB-lite"/>
    </source>
</evidence>
<feature type="compositionally biased region" description="Polar residues" evidence="5">
    <location>
        <begin position="353"/>
        <end position="371"/>
    </location>
</feature>
<dbReference type="EC" id="1.13.11.52" evidence="4"/>
<evidence type="ECO:0000313" key="6">
    <source>
        <dbReference type="EMBL" id="KAL2059281.1"/>
    </source>
</evidence>
<dbReference type="Pfam" id="PF01231">
    <property type="entry name" value="IDO"/>
    <property type="match status" value="1"/>
</dbReference>
<sequence length="396" mass="44482">MAALSMLEEYHVSPTNGFLLAEPPLERLPKRYEKWERICSDLPTLIQSHQITNAVDELPLCSTEWLNSEPEWRRAYVLLGFIANAYLWGPEKPANRLPASLSIPFLAVSEHLEIPPVPTFAAQNLWNIQFLDPTQPMHDPANISALVSFTGTPDESWFFAVPAAIEARGAPMISLALAAFEAASSHNAERVIDCLNQISGHLEGCTHILPRMYERNNPSFFYNRIRPFLLGTQVPFELSDGVYYEEENGEGRNRQYKGPTAAESSLWHFVDISLGVSHDDEFLLEMRKYMPGPHRRFLAHVAKIANIREYVTSHPQEIELYAAFNKCLECLVAFRNKHVQMVSRYIVVPSRASSKASGNNNKTAVSNSAAQGTGGTAPVEFLKQVRDETLESRVRG</sequence>
<protein>
    <recommendedName>
        <fullName evidence="4">Indoleamine 2,3-dioxygenase</fullName>
        <ecNumber evidence="4">1.13.11.52</ecNumber>
    </recommendedName>
</protein>
<dbReference type="EMBL" id="JBHFEH010000001">
    <property type="protein sequence ID" value="KAL2059281.1"/>
    <property type="molecule type" value="Genomic_DNA"/>
</dbReference>
<accession>A0ABR4BQN2</accession>
<evidence type="ECO:0000256" key="4">
    <source>
        <dbReference type="RuleBase" id="RU369119"/>
    </source>
</evidence>
<evidence type="ECO:0000256" key="3">
    <source>
        <dbReference type="ARBA" id="ARBA00023004"/>
    </source>
</evidence>
<dbReference type="Gene3D" id="1.20.58.480">
    <property type="match status" value="1"/>
</dbReference>
<feature type="region of interest" description="Disordered" evidence="5">
    <location>
        <begin position="353"/>
        <end position="380"/>
    </location>
</feature>
<evidence type="ECO:0000313" key="7">
    <source>
        <dbReference type="Proteomes" id="UP001590951"/>
    </source>
</evidence>
<keyword evidence="4" id="KW-0349">Heme</keyword>
<organism evidence="6 7">
    <name type="scientific">Lepraria finkii</name>
    <dbReference type="NCBI Taxonomy" id="1340010"/>
    <lineage>
        <taxon>Eukaryota</taxon>
        <taxon>Fungi</taxon>
        <taxon>Dikarya</taxon>
        <taxon>Ascomycota</taxon>
        <taxon>Pezizomycotina</taxon>
        <taxon>Lecanoromycetes</taxon>
        <taxon>OSLEUM clade</taxon>
        <taxon>Lecanoromycetidae</taxon>
        <taxon>Lecanorales</taxon>
        <taxon>Lecanorineae</taxon>
        <taxon>Stereocaulaceae</taxon>
        <taxon>Lepraria</taxon>
    </lineage>
</organism>
<gene>
    <name evidence="6" type="ORF">ABVK25_000573</name>
</gene>
<comment type="caution">
    <text evidence="6">The sequence shown here is derived from an EMBL/GenBank/DDBJ whole genome shotgun (WGS) entry which is preliminary data.</text>
</comment>
<proteinExistence type="inferred from homology"/>
<dbReference type="InterPro" id="IPR037217">
    <property type="entry name" value="Trp/Indoleamine_2_3_dOase-like"/>
</dbReference>
<keyword evidence="2 4" id="KW-0479">Metal-binding</keyword>
<comment type="function">
    <text evidence="4">Produces N-formyl-kynurenine through the oxidation of tryptophan.</text>
</comment>
<keyword evidence="4" id="KW-0223">Dioxygenase</keyword>
<evidence type="ECO:0000256" key="2">
    <source>
        <dbReference type="ARBA" id="ARBA00022723"/>
    </source>
</evidence>
<dbReference type="InterPro" id="IPR000898">
    <property type="entry name" value="Indolamine_dOase"/>
</dbReference>
<comment type="similarity">
    <text evidence="1 4">Belongs to the indoleamine 2,3-dioxygenase family.</text>
</comment>
<keyword evidence="3 4" id="KW-0408">Iron</keyword>
<dbReference type="PANTHER" id="PTHR28657:SF5">
    <property type="entry name" value="INDOLEAMINE 2,3-DIOXYGENASE"/>
    <property type="match status" value="1"/>
</dbReference>
<name>A0ABR4BQN2_9LECA</name>
<evidence type="ECO:0000256" key="1">
    <source>
        <dbReference type="ARBA" id="ARBA00007119"/>
    </source>
</evidence>
<dbReference type="Proteomes" id="UP001590951">
    <property type="component" value="Unassembled WGS sequence"/>
</dbReference>
<comment type="catalytic activity">
    <reaction evidence="4">
        <text>L-tryptophan + O2 = N-formyl-L-kynurenine</text>
        <dbReference type="Rhea" id="RHEA:24536"/>
        <dbReference type="ChEBI" id="CHEBI:15379"/>
        <dbReference type="ChEBI" id="CHEBI:57912"/>
        <dbReference type="ChEBI" id="CHEBI:58629"/>
    </reaction>
</comment>